<dbReference type="AlphaFoldDB" id="A0A0K2GB60"/>
<dbReference type="STRING" id="42253.NITMOv2_1763"/>
<sequence length="162" mass="17927">MATDTPQKTDSLIELTVNRVVDDANTDTRIVVLTRADGGPEPFMIWVGAPEGESIRRALETAVTPRPMSHDLIKSFGEHFGITTARVVLTDVKSSTYYATVYLENKGVVRTIDARPSDAIALALRTHAPIYVTQDVWKRRSGQNLDAWLAKLETKNFGAQEV</sequence>
<dbReference type="InterPro" id="IPR036104">
    <property type="entry name" value="BFN_sf"/>
</dbReference>
<dbReference type="PROSITE" id="PS51658">
    <property type="entry name" value="BFN"/>
    <property type="match status" value="1"/>
</dbReference>
<proteinExistence type="predicted"/>
<dbReference type="SUPFAM" id="SSF103256">
    <property type="entry name" value="Hypothetical protein TM0160"/>
    <property type="match status" value="1"/>
</dbReference>
<reference evidence="2 3" key="1">
    <citation type="journal article" date="2015" name="Proc. Natl. Acad. Sci. U.S.A.">
        <title>Expanded metabolic versatility of ubiquitous nitrite-oxidizing bacteria from the genus Nitrospira.</title>
        <authorList>
            <person name="Koch H."/>
            <person name="Lucker S."/>
            <person name="Albertsen M."/>
            <person name="Kitzinger K."/>
            <person name="Herbold C."/>
            <person name="Spieck E."/>
            <person name="Nielsen P.H."/>
            <person name="Wagner M."/>
            <person name="Daims H."/>
        </authorList>
    </citation>
    <scope>NUCLEOTIDE SEQUENCE [LARGE SCALE GENOMIC DNA]</scope>
    <source>
        <strain evidence="2 3">NSP M-1</strain>
    </source>
</reference>
<dbReference type="PATRIC" id="fig|42253.5.peg.1734"/>
<dbReference type="KEGG" id="nmv:NITMOv2_1763"/>
<dbReference type="OrthoDB" id="9791172at2"/>
<dbReference type="InterPro" id="IPR003729">
    <property type="entry name" value="Bi_nuclease_dom"/>
</dbReference>
<dbReference type="PANTHER" id="PTHR15160:SF1">
    <property type="entry name" value="VON HIPPEL-LINDAU DISEASE TUMOR SUPPRESSOR"/>
    <property type="match status" value="1"/>
</dbReference>
<dbReference type="PANTHER" id="PTHR15160">
    <property type="entry name" value="VON HIPPEL-LINDAU PROTEIN"/>
    <property type="match status" value="1"/>
</dbReference>
<feature type="domain" description="BFN" evidence="1">
    <location>
        <begin position="12"/>
        <end position="144"/>
    </location>
</feature>
<dbReference type="Pfam" id="PF02577">
    <property type="entry name" value="BFN_dom"/>
    <property type="match status" value="1"/>
</dbReference>
<dbReference type="Gene3D" id="3.10.690.10">
    <property type="entry name" value="Bifunctional nuclease domain"/>
    <property type="match status" value="1"/>
</dbReference>
<name>A0A0K2GB60_NITMO</name>
<evidence type="ECO:0000313" key="2">
    <source>
        <dbReference type="EMBL" id="ALA58183.1"/>
    </source>
</evidence>
<dbReference type="Proteomes" id="UP000069205">
    <property type="component" value="Chromosome"/>
</dbReference>
<dbReference type="EMBL" id="CP011801">
    <property type="protein sequence ID" value="ALA58183.1"/>
    <property type="molecule type" value="Genomic_DNA"/>
</dbReference>
<protein>
    <recommendedName>
        <fullName evidence="1">BFN domain-containing protein</fullName>
    </recommendedName>
</protein>
<gene>
    <name evidence="2" type="ORF">NITMOv2_1763</name>
</gene>
<accession>A0A0K2GB60</accession>
<evidence type="ECO:0000259" key="1">
    <source>
        <dbReference type="PROSITE" id="PS51658"/>
    </source>
</evidence>
<organism evidence="2 3">
    <name type="scientific">Nitrospira moscoviensis</name>
    <dbReference type="NCBI Taxonomy" id="42253"/>
    <lineage>
        <taxon>Bacteria</taxon>
        <taxon>Pseudomonadati</taxon>
        <taxon>Nitrospirota</taxon>
        <taxon>Nitrospiria</taxon>
        <taxon>Nitrospirales</taxon>
        <taxon>Nitrospiraceae</taxon>
        <taxon>Nitrospira</taxon>
    </lineage>
</organism>
<dbReference type="GO" id="GO:0004518">
    <property type="term" value="F:nuclease activity"/>
    <property type="evidence" value="ECO:0007669"/>
    <property type="project" value="InterPro"/>
</dbReference>
<dbReference type="RefSeq" id="WP_053379380.1">
    <property type="nucleotide sequence ID" value="NZ_CP011801.1"/>
</dbReference>
<evidence type="ECO:0000313" key="3">
    <source>
        <dbReference type="Proteomes" id="UP000069205"/>
    </source>
</evidence>
<keyword evidence="3" id="KW-1185">Reference proteome</keyword>